<organism evidence="2 3">
    <name type="scientific">Synaphobranchus kaupii</name>
    <name type="common">Kaup's arrowtooth eel</name>
    <dbReference type="NCBI Taxonomy" id="118154"/>
    <lineage>
        <taxon>Eukaryota</taxon>
        <taxon>Metazoa</taxon>
        <taxon>Chordata</taxon>
        <taxon>Craniata</taxon>
        <taxon>Vertebrata</taxon>
        <taxon>Euteleostomi</taxon>
        <taxon>Actinopterygii</taxon>
        <taxon>Neopterygii</taxon>
        <taxon>Teleostei</taxon>
        <taxon>Anguilliformes</taxon>
        <taxon>Synaphobranchidae</taxon>
        <taxon>Synaphobranchus</taxon>
    </lineage>
</organism>
<gene>
    <name evidence="2" type="ORF">SKAU_G00110410</name>
</gene>
<dbReference type="Pfam" id="PF15010">
    <property type="entry name" value="FAM131"/>
    <property type="match status" value="1"/>
</dbReference>
<accession>A0A9Q1J8E3</accession>
<evidence type="ECO:0000313" key="3">
    <source>
        <dbReference type="Proteomes" id="UP001152622"/>
    </source>
</evidence>
<sequence>MHGDLLGTPSIFVSSFTSSRCQIRQDLRFKNPRAPIRHLLQTCSVLMKDSPLSRVPRSHLMGHYQGSRVLVGLVATIKEHITKPTAMAQGRVAHLIEWKGWSSGAGAEGAGYTWGGAGAGRQVDEQLYCHLTDEIKEARFAAGVAAQFALAEAAMYAWSSQDAPVEPNCNIAPLQAPA</sequence>
<proteinExistence type="inferred from homology"/>
<dbReference type="InterPro" id="IPR026782">
    <property type="entry name" value="FAM131"/>
</dbReference>
<comment type="similarity">
    <text evidence="1">Belongs to the FAM131 family.</text>
</comment>
<reference evidence="2" key="1">
    <citation type="journal article" date="2023" name="Science">
        <title>Genome structures resolve the early diversification of teleost fishes.</title>
        <authorList>
            <person name="Parey E."/>
            <person name="Louis A."/>
            <person name="Montfort J."/>
            <person name="Bouchez O."/>
            <person name="Roques C."/>
            <person name="Iampietro C."/>
            <person name="Lluch J."/>
            <person name="Castinel A."/>
            <person name="Donnadieu C."/>
            <person name="Desvignes T."/>
            <person name="Floi Bucao C."/>
            <person name="Jouanno E."/>
            <person name="Wen M."/>
            <person name="Mejri S."/>
            <person name="Dirks R."/>
            <person name="Jansen H."/>
            <person name="Henkel C."/>
            <person name="Chen W.J."/>
            <person name="Zahm M."/>
            <person name="Cabau C."/>
            <person name="Klopp C."/>
            <person name="Thompson A.W."/>
            <person name="Robinson-Rechavi M."/>
            <person name="Braasch I."/>
            <person name="Lecointre G."/>
            <person name="Bobe J."/>
            <person name="Postlethwait J.H."/>
            <person name="Berthelot C."/>
            <person name="Roest Crollius H."/>
            <person name="Guiguen Y."/>
        </authorList>
    </citation>
    <scope>NUCLEOTIDE SEQUENCE</scope>
    <source>
        <strain evidence="2">WJC10195</strain>
    </source>
</reference>
<keyword evidence="3" id="KW-1185">Reference proteome</keyword>
<dbReference type="EMBL" id="JAINUF010000003">
    <property type="protein sequence ID" value="KAJ8371013.1"/>
    <property type="molecule type" value="Genomic_DNA"/>
</dbReference>
<dbReference type="AlphaFoldDB" id="A0A9Q1J8E3"/>
<dbReference type="PANTHER" id="PTHR15736">
    <property type="entry name" value="PROTEIN FAM131B-RELATED"/>
    <property type="match status" value="1"/>
</dbReference>
<protein>
    <recommendedName>
        <fullName evidence="4">Family with sequence similarity 131 member C</fullName>
    </recommendedName>
</protein>
<evidence type="ECO:0000313" key="2">
    <source>
        <dbReference type="EMBL" id="KAJ8371013.1"/>
    </source>
</evidence>
<evidence type="ECO:0008006" key="4">
    <source>
        <dbReference type="Google" id="ProtNLM"/>
    </source>
</evidence>
<dbReference type="Proteomes" id="UP001152622">
    <property type="component" value="Chromosome 3"/>
</dbReference>
<dbReference type="OrthoDB" id="8881031at2759"/>
<evidence type="ECO:0000256" key="1">
    <source>
        <dbReference type="ARBA" id="ARBA00010635"/>
    </source>
</evidence>
<name>A0A9Q1J8E3_SYNKA</name>
<dbReference type="PANTHER" id="PTHR15736:SF2">
    <property type="entry name" value="PROTEIN FAM131C"/>
    <property type="match status" value="1"/>
</dbReference>
<comment type="caution">
    <text evidence="2">The sequence shown here is derived from an EMBL/GenBank/DDBJ whole genome shotgun (WGS) entry which is preliminary data.</text>
</comment>